<evidence type="ECO:0000313" key="10">
    <source>
        <dbReference type="Proteomes" id="UP001153321"/>
    </source>
</evidence>
<feature type="domain" description="DNA polymerase alpha/delta/epsilon subunit B" evidence="7">
    <location>
        <begin position="283"/>
        <end position="484"/>
    </location>
</feature>
<dbReference type="InterPro" id="IPR024639">
    <property type="entry name" value="DNA_pol_e_bsu_N"/>
</dbReference>
<accession>A0A9P0I897</accession>
<keyword evidence="10" id="KW-1185">Reference proteome</keyword>
<evidence type="ECO:0000256" key="2">
    <source>
        <dbReference type="ARBA" id="ARBA00009560"/>
    </source>
</evidence>
<evidence type="ECO:0000259" key="7">
    <source>
        <dbReference type="Pfam" id="PF04042"/>
    </source>
</evidence>
<dbReference type="Pfam" id="PF04042">
    <property type="entry name" value="DNA_pol_E_B"/>
    <property type="match status" value="1"/>
</dbReference>
<protein>
    <recommendedName>
        <fullName evidence="6">DNA polymerase epsilon subunit</fullName>
    </recommendedName>
    <alternativeName>
        <fullName evidence="6">DNA polymerase II subunit 2</fullName>
    </alternativeName>
</protein>
<dbReference type="Gene3D" id="3.60.21.60">
    <property type="match status" value="1"/>
</dbReference>
<dbReference type="GO" id="GO:0042276">
    <property type="term" value="P:error-prone translesion synthesis"/>
    <property type="evidence" value="ECO:0007669"/>
    <property type="project" value="TreeGrafter"/>
</dbReference>
<evidence type="ECO:0000256" key="1">
    <source>
        <dbReference type="ARBA" id="ARBA00004123"/>
    </source>
</evidence>
<comment type="subcellular location">
    <subcellularLocation>
        <location evidence="1 6">Nucleus</location>
    </subcellularLocation>
</comment>
<dbReference type="Proteomes" id="UP001153321">
    <property type="component" value="Chromosome 24"/>
</dbReference>
<dbReference type="PANTHER" id="PTHR12708:SF0">
    <property type="entry name" value="DNA POLYMERASE EPSILON SUBUNIT 2"/>
    <property type="match status" value="1"/>
</dbReference>
<dbReference type="PIRSF" id="PIRSF000799">
    <property type="entry name" value="DNA_pol_eps_2"/>
    <property type="match status" value="1"/>
</dbReference>
<evidence type="ECO:0000256" key="3">
    <source>
        <dbReference type="ARBA" id="ARBA00022705"/>
    </source>
</evidence>
<keyword evidence="4 6" id="KW-0238">DNA-binding</keyword>
<dbReference type="InterPro" id="IPR007185">
    <property type="entry name" value="DNA_pol_a/d/e_bsu"/>
</dbReference>
<dbReference type="InterPro" id="IPR016266">
    <property type="entry name" value="POLE2"/>
</dbReference>
<sequence>MGEVQQLRTEITSTFKLNGFTLRRDAGTFLAEELLLLPPSERDTILEKLSAHLLHQCVTQPILEKEQIEIAFKECSTAGLEEHETVLNIIDAFTVPKLCYDYELKKFVKDITNEKCLLPDPRWKSRFMIDRYTVIWQRTLRNKLFTLDKVHSSESDKRFQLRRVEFLLSCSSRVNDVVVLGLLTQVIERQYHLEDPTGSVLLDISNVRYHSGLFTEGSYVLAEGYFEDKTLHVTGLVQPPVESREESSPYFGNLNTFGGKSRTSLKNSKSLLKIENDNRDGVIVFVSDVWLDSPKVMDRLKKLFAGFDDFPPIAIVLIGEFLSCPYTYKFHMHLKNGLNTLADTICQFRNLRDYCKFVFVPGKSDPAAANVLPRPPLPEYITDTIQRKLGDSAIFTTNPCRIQYCTQEIVVFRQDLVMKLCRNVLHFPDNGDIPDHLTKTLLSQCCLTPMSLGVQPVFWRHASALNLYPLPDLVVVADNFQPFVRNYKECQVINPGSFPRTEFTFNVYVPASRTIEESQIPNDDDDDDV</sequence>
<comment type="similarity">
    <text evidence="2 6">Belongs to the DNA polymerase epsilon subunit B family.</text>
</comment>
<dbReference type="Gene3D" id="1.10.8.60">
    <property type="match status" value="1"/>
</dbReference>
<dbReference type="GO" id="GO:0003677">
    <property type="term" value="F:DNA binding"/>
    <property type="evidence" value="ECO:0007669"/>
    <property type="project" value="UniProtKB-UniRule"/>
</dbReference>
<gene>
    <name evidence="9" type="ORF">SPLIT_LOCUS7203</name>
</gene>
<keyword evidence="3 6" id="KW-0235">DNA replication</keyword>
<evidence type="ECO:0000256" key="4">
    <source>
        <dbReference type="ARBA" id="ARBA00023125"/>
    </source>
</evidence>
<feature type="domain" description="DNA polymerase epsilon subunit B N-terminal" evidence="8">
    <location>
        <begin position="5"/>
        <end position="75"/>
    </location>
</feature>
<reference evidence="9" key="1">
    <citation type="submission" date="2022-02" db="EMBL/GenBank/DDBJ databases">
        <authorList>
            <person name="King R."/>
        </authorList>
    </citation>
    <scope>NUCLEOTIDE SEQUENCE</scope>
</reference>
<proteinExistence type="inferred from homology"/>
<dbReference type="Pfam" id="PF12213">
    <property type="entry name" value="Dpoe2NT"/>
    <property type="match status" value="1"/>
</dbReference>
<organism evidence="9 10">
    <name type="scientific">Spodoptera littoralis</name>
    <name type="common">Egyptian cotton leafworm</name>
    <dbReference type="NCBI Taxonomy" id="7109"/>
    <lineage>
        <taxon>Eukaryota</taxon>
        <taxon>Metazoa</taxon>
        <taxon>Ecdysozoa</taxon>
        <taxon>Arthropoda</taxon>
        <taxon>Hexapoda</taxon>
        <taxon>Insecta</taxon>
        <taxon>Pterygota</taxon>
        <taxon>Neoptera</taxon>
        <taxon>Endopterygota</taxon>
        <taxon>Lepidoptera</taxon>
        <taxon>Glossata</taxon>
        <taxon>Ditrysia</taxon>
        <taxon>Noctuoidea</taxon>
        <taxon>Noctuidae</taxon>
        <taxon>Amphipyrinae</taxon>
        <taxon>Spodoptera</taxon>
    </lineage>
</organism>
<evidence type="ECO:0000259" key="8">
    <source>
        <dbReference type="Pfam" id="PF12213"/>
    </source>
</evidence>
<dbReference type="AlphaFoldDB" id="A0A9P0I897"/>
<evidence type="ECO:0000256" key="5">
    <source>
        <dbReference type="ARBA" id="ARBA00023242"/>
    </source>
</evidence>
<keyword evidence="5 6" id="KW-0539">Nucleus</keyword>
<comment type="function">
    <text evidence="6">Participates in DNA repair and in chromosomal DNA replication.</text>
</comment>
<dbReference type="EMBL" id="LR824555">
    <property type="protein sequence ID" value="CAH1641847.1"/>
    <property type="molecule type" value="Genomic_DNA"/>
</dbReference>
<dbReference type="GO" id="GO:0008622">
    <property type="term" value="C:epsilon DNA polymerase complex"/>
    <property type="evidence" value="ECO:0007669"/>
    <property type="project" value="UniProtKB-UniRule"/>
</dbReference>
<dbReference type="GO" id="GO:0006261">
    <property type="term" value="P:DNA-templated DNA replication"/>
    <property type="evidence" value="ECO:0007669"/>
    <property type="project" value="InterPro"/>
</dbReference>
<name>A0A9P0I897_SPOLI</name>
<dbReference type="PANTHER" id="PTHR12708">
    <property type="entry name" value="DNA POLYMERASE EPSILON SUBUNIT B"/>
    <property type="match status" value="1"/>
</dbReference>
<evidence type="ECO:0000256" key="6">
    <source>
        <dbReference type="PIRNR" id="PIRNR000799"/>
    </source>
</evidence>
<evidence type="ECO:0000313" key="9">
    <source>
        <dbReference type="EMBL" id="CAH1641847.1"/>
    </source>
</evidence>